<dbReference type="EMBL" id="BARW01041028">
    <property type="protein sequence ID" value="GAJ22006.1"/>
    <property type="molecule type" value="Genomic_DNA"/>
</dbReference>
<evidence type="ECO:0000313" key="1">
    <source>
        <dbReference type="EMBL" id="GAJ22006.1"/>
    </source>
</evidence>
<proteinExistence type="predicted"/>
<protein>
    <submittedName>
        <fullName evidence="1">Uncharacterized protein</fullName>
    </submittedName>
</protein>
<accession>X1VVI0</accession>
<sequence length="64" mass="7410">QDRADLIKEAVLTAMLWAEEKIGIGHGDEKWTIAWNKLIEILKKNGVKLEKGEISYHKFSYHTN</sequence>
<reference evidence="1" key="1">
    <citation type="journal article" date="2014" name="Front. Microbiol.">
        <title>High frequency of phylogenetically diverse reductive dehalogenase-homologous genes in deep subseafloor sedimentary metagenomes.</title>
        <authorList>
            <person name="Kawai M."/>
            <person name="Futagami T."/>
            <person name="Toyoda A."/>
            <person name="Takaki Y."/>
            <person name="Nishi S."/>
            <person name="Hori S."/>
            <person name="Arai W."/>
            <person name="Tsubouchi T."/>
            <person name="Morono Y."/>
            <person name="Uchiyama I."/>
            <person name="Ito T."/>
            <person name="Fujiyama A."/>
            <person name="Inagaki F."/>
            <person name="Takami H."/>
        </authorList>
    </citation>
    <scope>NUCLEOTIDE SEQUENCE</scope>
    <source>
        <strain evidence="1">Expedition CK06-06</strain>
    </source>
</reference>
<name>X1VVI0_9ZZZZ</name>
<comment type="caution">
    <text evidence="1">The sequence shown here is derived from an EMBL/GenBank/DDBJ whole genome shotgun (WGS) entry which is preliminary data.</text>
</comment>
<dbReference type="AlphaFoldDB" id="X1VVI0"/>
<feature type="non-terminal residue" evidence="1">
    <location>
        <position position="1"/>
    </location>
</feature>
<gene>
    <name evidence="1" type="ORF">S12H4_61669</name>
</gene>
<organism evidence="1">
    <name type="scientific">marine sediment metagenome</name>
    <dbReference type="NCBI Taxonomy" id="412755"/>
    <lineage>
        <taxon>unclassified sequences</taxon>
        <taxon>metagenomes</taxon>
        <taxon>ecological metagenomes</taxon>
    </lineage>
</organism>